<evidence type="ECO:0000256" key="11">
    <source>
        <dbReference type="ARBA" id="ARBA00023235"/>
    </source>
</evidence>
<feature type="binding site" evidence="17">
    <location>
        <position position="412"/>
    </location>
    <ligand>
        <name>(6S)-NADPHX</name>
        <dbReference type="ChEBI" id="CHEBI:64076"/>
    </ligand>
</feature>
<evidence type="ECO:0000256" key="1">
    <source>
        <dbReference type="ARBA" id="ARBA00000013"/>
    </source>
</evidence>
<keyword evidence="11 18" id="KW-0413">Isomerase</keyword>
<comment type="similarity">
    <text evidence="3 18">In the N-terminal section; belongs to the NnrE/AIBP family.</text>
</comment>
<dbReference type="PIRSF" id="PIRSF017184">
    <property type="entry name" value="Nnr"/>
    <property type="match status" value="1"/>
</dbReference>
<feature type="binding site" evidence="17">
    <location>
        <begin position="382"/>
        <end position="386"/>
    </location>
    <ligand>
        <name>AMP</name>
        <dbReference type="ChEBI" id="CHEBI:456215"/>
    </ligand>
</feature>
<dbReference type="Proteomes" id="UP001515100">
    <property type="component" value="Unassembled WGS sequence"/>
</dbReference>
<feature type="domain" description="YjeF C-terminal" evidence="19">
    <location>
        <begin position="218"/>
        <end position="468"/>
    </location>
</feature>
<dbReference type="CDD" id="cd01171">
    <property type="entry name" value="YXKO-related"/>
    <property type="match status" value="1"/>
</dbReference>
<comment type="catalytic activity">
    <reaction evidence="15 17 18">
        <text>(6S)-NADHX + ADP = AMP + phosphate + NADH + H(+)</text>
        <dbReference type="Rhea" id="RHEA:32223"/>
        <dbReference type="ChEBI" id="CHEBI:15378"/>
        <dbReference type="ChEBI" id="CHEBI:43474"/>
        <dbReference type="ChEBI" id="CHEBI:57945"/>
        <dbReference type="ChEBI" id="CHEBI:64074"/>
        <dbReference type="ChEBI" id="CHEBI:456215"/>
        <dbReference type="ChEBI" id="CHEBI:456216"/>
        <dbReference type="EC" id="4.2.1.136"/>
    </reaction>
</comment>
<accession>A0A641AIG8</accession>
<comment type="catalytic activity">
    <reaction evidence="16 17 18">
        <text>(6S)-NADPHX + ADP = AMP + phosphate + NADPH + H(+)</text>
        <dbReference type="Rhea" id="RHEA:32235"/>
        <dbReference type="ChEBI" id="CHEBI:15378"/>
        <dbReference type="ChEBI" id="CHEBI:43474"/>
        <dbReference type="ChEBI" id="CHEBI:57783"/>
        <dbReference type="ChEBI" id="CHEBI:64076"/>
        <dbReference type="ChEBI" id="CHEBI:456215"/>
        <dbReference type="ChEBI" id="CHEBI:456216"/>
        <dbReference type="EC" id="4.2.1.136"/>
    </reaction>
</comment>
<evidence type="ECO:0000256" key="2">
    <source>
        <dbReference type="ARBA" id="ARBA00000909"/>
    </source>
</evidence>
<evidence type="ECO:0000256" key="16">
    <source>
        <dbReference type="ARBA" id="ARBA00049209"/>
    </source>
</evidence>
<sequence length="481" mass="49008">MLTAHTVADVRAAEESLAAGLPAGELMRRAARGLADALDHVPAGEVLLVLVGPGNNGGDALFAAAHLLDRGVRVDLCLLDPHRVHGDGLAAAVLAGAQIVDGPSQQRHCLDAMFGIGARSGLVGRAAEWSEWIAGTRPRTVAVDVPSGVDVDGATLPATAHVMADATVTFGTYKNCLLVSPAAGAAGWADTAIARLVDIGLAPHLPAPSIEAIEPSDGHLLVETFDWLRAPTSHKYSRGVVGIAAGSSQYAGAAHLCVSGALTGMAGMVRFVGDPELSRRVVDRAPEVVAGTGRVQAWVVGPGSGDDAGDQLATALDDGVALVVDASALQHLPDSFDVPVLLTPHAGELAEMLDVRRDEVEAEPLVHVAEAARRWRCTVLLKGSRTLVATPGRTTRVNLTGSPWLGTAGSGDVLAGLAGSLLASGADPHDAGSLAAFLHGAASVRANRGGPVTASAVAEALPGTLAAFHDGQLGDVRDWRG</sequence>
<name>A0A641AIG8_9ACTN</name>
<dbReference type="RefSeq" id="WP_129185693.1">
    <property type="nucleotide sequence ID" value="NZ_JAGIOG010000001.1"/>
</dbReference>
<comment type="function">
    <text evidence="17">Catalyzes the dehydration of the S-form of NAD(P)HX at the expense of ADP, which is converted to AMP. Together with NAD(P)HX epimerase, which catalyzes the epimerization of the S- and R-forms, the enzyme allows the repair of both epimers of NAD(P)HX, a damaged form of NAD(P)H that is a result of enzymatic or heat-dependent hydration.</text>
</comment>
<evidence type="ECO:0000256" key="4">
    <source>
        <dbReference type="ARBA" id="ARBA00009524"/>
    </source>
</evidence>
<comment type="similarity">
    <text evidence="4 18">In the C-terminal section; belongs to the NnrD/CARKD family.</text>
</comment>
<dbReference type="PANTHER" id="PTHR12592:SF0">
    <property type="entry name" value="ATP-DEPENDENT (S)-NAD(P)H-HYDRATE DEHYDRATASE"/>
    <property type="match status" value="1"/>
</dbReference>
<protein>
    <recommendedName>
        <fullName evidence="17">ADP-dependent (S)-NAD(P)H-hydrate dehydratase</fullName>
        <ecNumber evidence="17">4.2.1.136</ecNumber>
    </recommendedName>
    <alternativeName>
        <fullName evidence="17">ADP-dependent NAD(P)HX dehydratase</fullName>
    </alternativeName>
</protein>
<dbReference type="Pfam" id="PF01256">
    <property type="entry name" value="Carb_kinase"/>
    <property type="match status" value="1"/>
</dbReference>
<evidence type="ECO:0000256" key="18">
    <source>
        <dbReference type="PIRNR" id="PIRNR017184"/>
    </source>
</evidence>
<feature type="binding site" evidence="17">
    <location>
        <position position="303"/>
    </location>
    <ligand>
        <name>(6S)-NADPHX</name>
        <dbReference type="ChEBI" id="CHEBI:64076"/>
    </ligand>
</feature>
<comment type="subunit">
    <text evidence="17">Homotetramer.</text>
</comment>
<dbReference type="OrthoDB" id="9806925at2"/>
<evidence type="ECO:0000256" key="5">
    <source>
        <dbReference type="ARBA" id="ARBA00022723"/>
    </source>
</evidence>
<comment type="catalytic activity">
    <reaction evidence="2 18">
        <text>(6R)-NADPHX = (6S)-NADPHX</text>
        <dbReference type="Rhea" id="RHEA:32227"/>
        <dbReference type="ChEBI" id="CHEBI:64076"/>
        <dbReference type="ChEBI" id="CHEBI:64077"/>
        <dbReference type="EC" id="5.1.99.6"/>
    </reaction>
</comment>
<keyword evidence="5 18" id="KW-0479">Metal-binding</keyword>
<comment type="function">
    <text evidence="14 18">Bifunctional enzyme that catalyzes the epimerization of the S- and R-forms of NAD(P)HX and the dehydration of the S-form of NAD(P)HX at the expense of ADP, which is converted to AMP. This allows the repair of both epimers of NAD(P)HX, a damaged form of NAD(P)H that is a result of enzymatic or heat-dependent hydration.</text>
</comment>
<evidence type="ECO:0000256" key="10">
    <source>
        <dbReference type="ARBA" id="ARBA00023027"/>
    </source>
</evidence>
<dbReference type="EMBL" id="SDPP02000004">
    <property type="protein sequence ID" value="KAA1374673.1"/>
    <property type="molecule type" value="Genomic_DNA"/>
</dbReference>
<dbReference type="Pfam" id="PF03853">
    <property type="entry name" value="YjeF_N"/>
    <property type="match status" value="1"/>
</dbReference>
<evidence type="ECO:0000256" key="9">
    <source>
        <dbReference type="ARBA" id="ARBA00022958"/>
    </source>
</evidence>
<comment type="catalytic activity">
    <reaction evidence="1 18">
        <text>(6R)-NADHX = (6S)-NADHX</text>
        <dbReference type="Rhea" id="RHEA:32215"/>
        <dbReference type="ChEBI" id="CHEBI:64074"/>
        <dbReference type="ChEBI" id="CHEBI:64075"/>
        <dbReference type="EC" id="5.1.99.6"/>
    </reaction>
</comment>
<comment type="cofactor">
    <cofactor evidence="17">
        <name>Mg(2+)</name>
        <dbReference type="ChEBI" id="CHEBI:18420"/>
    </cofactor>
</comment>
<evidence type="ECO:0000259" key="19">
    <source>
        <dbReference type="PROSITE" id="PS51383"/>
    </source>
</evidence>
<dbReference type="Gene3D" id="3.40.50.10260">
    <property type="entry name" value="YjeF N-terminal domain"/>
    <property type="match status" value="1"/>
</dbReference>
<evidence type="ECO:0000313" key="21">
    <source>
        <dbReference type="EMBL" id="KAA1374673.1"/>
    </source>
</evidence>
<dbReference type="PANTHER" id="PTHR12592">
    <property type="entry name" value="ATP-DEPENDENT (S)-NAD(P)H-HYDRATE DEHYDRATASE FAMILY MEMBER"/>
    <property type="match status" value="1"/>
</dbReference>
<dbReference type="EC" id="4.2.1.136" evidence="17"/>
<evidence type="ECO:0000256" key="7">
    <source>
        <dbReference type="ARBA" id="ARBA00022840"/>
    </source>
</evidence>
<dbReference type="Gene3D" id="3.40.1190.20">
    <property type="match status" value="1"/>
</dbReference>
<dbReference type="InterPro" id="IPR004443">
    <property type="entry name" value="YjeF_N_dom"/>
</dbReference>
<dbReference type="SUPFAM" id="SSF53613">
    <property type="entry name" value="Ribokinase-like"/>
    <property type="match status" value="1"/>
</dbReference>
<evidence type="ECO:0000313" key="22">
    <source>
        <dbReference type="Proteomes" id="UP001515100"/>
    </source>
</evidence>
<evidence type="ECO:0000256" key="14">
    <source>
        <dbReference type="ARBA" id="ARBA00025153"/>
    </source>
</evidence>
<evidence type="ECO:0000256" key="3">
    <source>
        <dbReference type="ARBA" id="ARBA00006001"/>
    </source>
</evidence>
<organism evidence="21 22">
    <name type="scientific">Aeromicrobium fastidiosum</name>
    <dbReference type="NCBI Taxonomy" id="52699"/>
    <lineage>
        <taxon>Bacteria</taxon>
        <taxon>Bacillati</taxon>
        <taxon>Actinomycetota</taxon>
        <taxon>Actinomycetes</taxon>
        <taxon>Propionibacteriales</taxon>
        <taxon>Nocardioidaceae</taxon>
        <taxon>Aeromicrobium</taxon>
    </lineage>
</organism>
<dbReference type="InterPro" id="IPR036652">
    <property type="entry name" value="YjeF_N_dom_sf"/>
</dbReference>
<evidence type="ECO:0000256" key="13">
    <source>
        <dbReference type="ARBA" id="ARBA00023268"/>
    </source>
</evidence>
<dbReference type="InterPro" id="IPR000631">
    <property type="entry name" value="CARKD"/>
</dbReference>
<dbReference type="AlphaFoldDB" id="A0A641AIG8"/>
<dbReference type="InterPro" id="IPR030677">
    <property type="entry name" value="Nnr"/>
</dbReference>
<evidence type="ECO:0000256" key="8">
    <source>
        <dbReference type="ARBA" id="ARBA00022857"/>
    </source>
</evidence>
<dbReference type="PROSITE" id="PS51385">
    <property type="entry name" value="YJEF_N"/>
    <property type="match status" value="1"/>
</dbReference>
<dbReference type="InterPro" id="IPR029056">
    <property type="entry name" value="Ribokinase-like"/>
</dbReference>
<keyword evidence="6 17" id="KW-0547">Nucleotide-binding</keyword>
<dbReference type="PROSITE" id="PS51383">
    <property type="entry name" value="YJEF_C_3"/>
    <property type="match status" value="1"/>
</dbReference>
<comment type="cofactor">
    <cofactor evidence="18">
        <name>K(+)</name>
        <dbReference type="ChEBI" id="CHEBI:29103"/>
    </cofactor>
    <text evidence="18">Binds 1 potassium ion per subunit.</text>
</comment>
<dbReference type="GO" id="GO:0005524">
    <property type="term" value="F:ATP binding"/>
    <property type="evidence" value="ECO:0007669"/>
    <property type="project" value="UniProtKB-UniRule"/>
</dbReference>
<keyword evidence="8 17" id="KW-0521">NADP</keyword>
<dbReference type="GO" id="GO:0052855">
    <property type="term" value="F:ADP-dependent NAD(P)H-hydrate dehydratase activity"/>
    <property type="evidence" value="ECO:0007669"/>
    <property type="project" value="UniProtKB-UniRule"/>
</dbReference>
<evidence type="ECO:0000256" key="17">
    <source>
        <dbReference type="HAMAP-Rule" id="MF_01965"/>
    </source>
</evidence>
<dbReference type="GO" id="GO:0046496">
    <property type="term" value="P:nicotinamide nucleotide metabolic process"/>
    <property type="evidence" value="ECO:0007669"/>
    <property type="project" value="UniProtKB-UniRule"/>
</dbReference>
<feature type="domain" description="YjeF N-terminal" evidence="20">
    <location>
        <begin position="10"/>
        <end position="207"/>
    </location>
</feature>
<evidence type="ECO:0000256" key="6">
    <source>
        <dbReference type="ARBA" id="ARBA00022741"/>
    </source>
</evidence>
<keyword evidence="10 17" id="KW-0520">NAD</keyword>
<dbReference type="SUPFAM" id="SSF64153">
    <property type="entry name" value="YjeF N-terminal domain-like"/>
    <property type="match status" value="1"/>
</dbReference>
<dbReference type="GO" id="GO:0052856">
    <property type="term" value="F:NAD(P)HX epimerase activity"/>
    <property type="evidence" value="ECO:0007669"/>
    <property type="project" value="UniProtKB-EC"/>
</dbReference>
<feature type="binding site" evidence="17">
    <location>
        <position position="345"/>
    </location>
    <ligand>
        <name>(6S)-NADPHX</name>
        <dbReference type="ChEBI" id="CHEBI:64076"/>
    </ligand>
</feature>
<keyword evidence="22" id="KW-1185">Reference proteome</keyword>
<feature type="binding site" evidence="17">
    <location>
        <position position="411"/>
    </location>
    <ligand>
        <name>AMP</name>
        <dbReference type="ChEBI" id="CHEBI:456215"/>
    </ligand>
</feature>
<comment type="caution">
    <text evidence="21">The sequence shown here is derived from an EMBL/GenBank/DDBJ whole genome shotgun (WGS) entry which is preliminary data.</text>
</comment>
<feature type="binding site" evidence="17">
    <location>
        <position position="253"/>
    </location>
    <ligand>
        <name>(6S)-NADPHX</name>
        <dbReference type="ChEBI" id="CHEBI:64076"/>
    </ligand>
</feature>
<gene>
    <name evidence="17" type="primary">nnrD</name>
    <name evidence="21" type="ORF">ESP62_014875</name>
</gene>
<keyword evidence="12 17" id="KW-0456">Lyase</keyword>
<keyword evidence="9 18" id="KW-0630">Potassium</keyword>
<reference evidence="21" key="1">
    <citation type="submission" date="2019-09" db="EMBL/GenBank/DDBJ databases">
        <authorList>
            <person name="Li J."/>
        </authorList>
    </citation>
    <scope>NUCLEOTIDE SEQUENCE [LARGE SCALE GENOMIC DNA]</scope>
    <source>
        <strain evidence="21">NRBC 14897</strain>
    </source>
</reference>
<dbReference type="HAMAP" id="MF_01965">
    <property type="entry name" value="NADHX_dehydratase"/>
    <property type="match status" value="1"/>
</dbReference>
<keyword evidence="7 17" id="KW-0067">ATP-binding</keyword>
<comment type="similarity">
    <text evidence="17">Belongs to the NnrD/CARKD family.</text>
</comment>
<dbReference type="GO" id="GO:0110051">
    <property type="term" value="P:metabolite repair"/>
    <property type="evidence" value="ECO:0007669"/>
    <property type="project" value="TreeGrafter"/>
</dbReference>
<dbReference type="GO" id="GO:0046872">
    <property type="term" value="F:metal ion binding"/>
    <property type="evidence" value="ECO:0007669"/>
    <property type="project" value="UniProtKB-UniRule"/>
</dbReference>
<evidence type="ECO:0000256" key="15">
    <source>
        <dbReference type="ARBA" id="ARBA00048238"/>
    </source>
</evidence>
<keyword evidence="13" id="KW-0511">Multifunctional enzyme</keyword>
<evidence type="ECO:0000259" key="20">
    <source>
        <dbReference type="PROSITE" id="PS51385"/>
    </source>
</evidence>
<proteinExistence type="inferred from homology"/>
<evidence type="ECO:0000256" key="12">
    <source>
        <dbReference type="ARBA" id="ARBA00023239"/>
    </source>
</evidence>